<name>A0AAV6I8B2_9ERIC</name>
<accession>A0AAV6I8B2</accession>
<feature type="transmembrane region" description="Helical" evidence="2">
    <location>
        <begin position="31"/>
        <end position="52"/>
    </location>
</feature>
<feature type="compositionally biased region" description="Polar residues" evidence="1">
    <location>
        <begin position="362"/>
        <end position="371"/>
    </location>
</feature>
<dbReference type="Proteomes" id="UP000823749">
    <property type="component" value="Chromosome 11"/>
</dbReference>
<comment type="caution">
    <text evidence="3">The sequence shown here is derived from an EMBL/GenBank/DDBJ whole genome shotgun (WGS) entry which is preliminary data.</text>
</comment>
<evidence type="ECO:0000313" key="3">
    <source>
        <dbReference type="EMBL" id="KAG5524806.1"/>
    </source>
</evidence>
<dbReference type="PANTHER" id="PTHR34059:SF1">
    <property type="entry name" value="EXPRESSED PROTEIN"/>
    <property type="match status" value="1"/>
</dbReference>
<gene>
    <name evidence="3" type="ORF">RHGRI_031463</name>
</gene>
<protein>
    <recommendedName>
        <fullName evidence="5">Hydroxyproline-rich glycoprotein family protein</fullName>
    </recommendedName>
</protein>
<evidence type="ECO:0008006" key="5">
    <source>
        <dbReference type="Google" id="ProtNLM"/>
    </source>
</evidence>
<keyword evidence="2" id="KW-0472">Membrane</keyword>
<evidence type="ECO:0000256" key="2">
    <source>
        <dbReference type="SAM" id="Phobius"/>
    </source>
</evidence>
<evidence type="ECO:0000313" key="4">
    <source>
        <dbReference type="Proteomes" id="UP000823749"/>
    </source>
</evidence>
<keyword evidence="4" id="KW-1185">Reference proteome</keyword>
<feature type="compositionally biased region" description="Low complexity" evidence="1">
    <location>
        <begin position="198"/>
        <end position="217"/>
    </location>
</feature>
<dbReference type="EMBL" id="JACTNZ010000011">
    <property type="protein sequence ID" value="KAG5524806.1"/>
    <property type="molecule type" value="Genomic_DNA"/>
</dbReference>
<reference evidence="3" key="1">
    <citation type="submission" date="2020-08" db="EMBL/GenBank/DDBJ databases">
        <title>Plant Genome Project.</title>
        <authorList>
            <person name="Zhang R.-G."/>
        </authorList>
    </citation>
    <scope>NUCLEOTIDE SEQUENCE</scope>
    <source>
        <strain evidence="3">WSP0</strain>
        <tissue evidence="3">Leaf</tissue>
    </source>
</reference>
<keyword evidence="2" id="KW-0812">Transmembrane</keyword>
<feature type="region of interest" description="Disordered" evidence="1">
    <location>
        <begin position="419"/>
        <end position="464"/>
    </location>
</feature>
<dbReference type="Pfam" id="PF05553">
    <property type="entry name" value="DUF761"/>
    <property type="match status" value="1"/>
</dbReference>
<feature type="compositionally biased region" description="Pro residues" evidence="1">
    <location>
        <begin position="307"/>
        <end position="318"/>
    </location>
</feature>
<proteinExistence type="predicted"/>
<feature type="region of interest" description="Disordered" evidence="1">
    <location>
        <begin position="251"/>
        <end position="386"/>
    </location>
</feature>
<dbReference type="PANTHER" id="PTHR34059">
    <property type="entry name" value="EXPRESSED PROTEIN"/>
    <property type="match status" value="1"/>
</dbReference>
<dbReference type="AlphaFoldDB" id="A0AAV6I8B2"/>
<feature type="compositionally biased region" description="Acidic residues" evidence="1">
    <location>
        <begin position="419"/>
        <end position="456"/>
    </location>
</feature>
<dbReference type="InterPro" id="IPR008480">
    <property type="entry name" value="DUF761_pln"/>
</dbReference>
<feature type="region of interest" description="Disordered" evidence="1">
    <location>
        <begin position="180"/>
        <end position="238"/>
    </location>
</feature>
<sequence length="613" mass="68062">MADPEFYIKQPRLGHLLPPNQPNASKFYTQFLYKAVIVAIFLVILLLFPSQAPEFINQSLHTRSWELVQLLLVGIAVSYGLFSRRNDETEKEHSSTFDNAQSYVSRLLQVSSVFDDDSESPSVSDENKVQTWSSQYFRGEPVVGVAQQNSVIDEKQSGSASRVVVDKPLLLPIRSLKSRVTQPDFSETAKESSGKGGSLSKSSLNSGSKCFSSNSNKTRNGEGGGSIPLDTDQLKAEENVVLRSPIPWRSRSGRMEMKEETDDDDGVPLYSLPPSMEESDFNRLRSQSKPSPMPISSLKNTFSSQSSPPPAPPPPPPLYVRKPQLVKSNSTLSNPEDFPARELKRSAWSVTKELINGAETGEMQNRANSGAGSRPRVPSDGGSLMKGKSVQTIRLGEPIQEGIPKTGFVDYEWEEKQEFEENVAVETDEESESEDKDLFDGGSENENENENEDEEVVSNNVGDVGKDVDKKADEFIAKFRENIRLQRIESIKRSTGLIAKNSNRQFQCRLEFLSLADYMMEEINLTRLTATSQDSGVNDCDVADKFSHDRVLGRGESVKGKHLNGGTSAGQGFCSKDCSVNEDLEFLRKTKAEYAEILENFARMDQTVETIIT</sequence>
<organism evidence="3 4">
    <name type="scientific">Rhododendron griersonianum</name>
    <dbReference type="NCBI Taxonomy" id="479676"/>
    <lineage>
        <taxon>Eukaryota</taxon>
        <taxon>Viridiplantae</taxon>
        <taxon>Streptophyta</taxon>
        <taxon>Embryophyta</taxon>
        <taxon>Tracheophyta</taxon>
        <taxon>Spermatophyta</taxon>
        <taxon>Magnoliopsida</taxon>
        <taxon>eudicotyledons</taxon>
        <taxon>Gunneridae</taxon>
        <taxon>Pentapetalae</taxon>
        <taxon>asterids</taxon>
        <taxon>Ericales</taxon>
        <taxon>Ericaceae</taxon>
        <taxon>Ericoideae</taxon>
        <taxon>Rhodoreae</taxon>
        <taxon>Rhododendron</taxon>
    </lineage>
</organism>
<keyword evidence="2" id="KW-1133">Transmembrane helix</keyword>
<evidence type="ECO:0000256" key="1">
    <source>
        <dbReference type="SAM" id="MobiDB-lite"/>
    </source>
</evidence>